<proteinExistence type="inferred from homology"/>
<dbReference type="InterPro" id="IPR019455">
    <property type="entry name" value="Acetolactate_synth_ssu_C"/>
</dbReference>
<dbReference type="EMBL" id="UINC01039867">
    <property type="protein sequence ID" value="SVB38968.1"/>
    <property type="molecule type" value="Genomic_DNA"/>
</dbReference>
<reference evidence="7" key="1">
    <citation type="submission" date="2018-05" db="EMBL/GenBank/DDBJ databases">
        <authorList>
            <person name="Lanie J.A."/>
            <person name="Ng W.-L."/>
            <person name="Kazmierczak K.M."/>
            <person name="Andrzejewski T.M."/>
            <person name="Davidsen T.M."/>
            <person name="Wayne K.J."/>
            <person name="Tettelin H."/>
            <person name="Glass J.I."/>
            <person name="Rusch D."/>
            <person name="Podicherti R."/>
            <person name="Tsui H.-C.T."/>
            <person name="Winkler M.E."/>
        </authorList>
    </citation>
    <scope>NUCLEOTIDE SEQUENCE</scope>
</reference>
<dbReference type="GO" id="GO:0009099">
    <property type="term" value="P:L-valine biosynthetic process"/>
    <property type="evidence" value="ECO:0007669"/>
    <property type="project" value="TreeGrafter"/>
</dbReference>
<dbReference type="NCBIfam" id="NF008864">
    <property type="entry name" value="PRK11895.1"/>
    <property type="match status" value="1"/>
</dbReference>
<dbReference type="FunFam" id="3.30.70.1150:FF:000001">
    <property type="entry name" value="Acetolactate synthase small subunit"/>
    <property type="match status" value="1"/>
</dbReference>
<evidence type="ECO:0000256" key="4">
    <source>
        <dbReference type="ARBA" id="ARBA00022605"/>
    </source>
</evidence>
<dbReference type="PROSITE" id="PS51671">
    <property type="entry name" value="ACT"/>
    <property type="match status" value="1"/>
</dbReference>
<keyword evidence="5" id="KW-0100">Branched-chain amino acid biosynthesis</keyword>
<dbReference type="Gene3D" id="3.30.70.260">
    <property type="match status" value="1"/>
</dbReference>
<organism evidence="7">
    <name type="scientific">marine metagenome</name>
    <dbReference type="NCBI Taxonomy" id="408172"/>
    <lineage>
        <taxon>unclassified sequences</taxon>
        <taxon>metagenomes</taxon>
        <taxon>ecological metagenomes</taxon>
    </lineage>
</organism>
<comment type="pathway">
    <text evidence="1">Amino-acid biosynthesis; L-isoleucine biosynthesis; L-isoleucine from 2-oxobutanoate: step 1/4.</text>
</comment>
<dbReference type="GO" id="GO:0003984">
    <property type="term" value="F:acetolactate synthase activity"/>
    <property type="evidence" value="ECO:0007669"/>
    <property type="project" value="TreeGrafter"/>
</dbReference>
<dbReference type="GO" id="GO:1990610">
    <property type="term" value="F:acetolactate synthase regulator activity"/>
    <property type="evidence" value="ECO:0007669"/>
    <property type="project" value="InterPro"/>
</dbReference>
<evidence type="ECO:0000256" key="5">
    <source>
        <dbReference type="ARBA" id="ARBA00023304"/>
    </source>
</evidence>
<dbReference type="InterPro" id="IPR004789">
    <property type="entry name" value="Acetalactate_synth_ssu"/>
</dbReference>
<dbReference type="AlphaFoldDB" id="A0A382DKQ0"/>
<evidence type="ECO:0000256" key="1">
    <source>
        <dbReference type="ARBA" id="ARBA00004974"/>
    </source>
</evidence>
<dbReference type="PANTHER" id="PTHR30239:SF0">
    <property type="entry name" value="ACETOLACTATE SYNTHASE SMALL SUBUNIT 1, CHLOROPLASTIC"/>
    <property type="match status" value="1"/>
</dbReference>
<sequence length="150" mass="16754">MFRRRGFNITSLAVGNCEEPGMSRMTFVVEGNDDIVHQVVEQLRKLIDIAVVQPLDRKIMISRELALIRVKSDTSNRAEIREIAELYRANIIDVAHDSLIIEVTGDVSKVQSLNDLLSNFGVTELIRTGRVAMVRGMAQTSLRNGKSIST</sequence>
<dbReference type="PANTHER" id="PTHR30239">
    <property type="entry name" value="ACETOLACTATE SYNTHASE SMALL SUBUNIT"/>
    <property type="match status" value="1"/>
</dbReference>
<dbReference type="SUPFAM" id="SSF55021">
    <property type="entry name" value="ACT-like"/>
    <property type="match status" value="2"/>
</dbReference>
<dbReference type="Gene3D" id="3.30.70.1150">
    <property type="entry name" value="ACT-like. Chain A, domain 2"/>
    <property type="match status" value="1"/>
</dbReference>
<protein>
    <recommendedName>
        <fullName evidence="6">ACT domain-containing protein</fullName>
    </recommendedName>
</protein>
<evidence type="ECO:0000256" key="2">
    <source>
        <dbReference type="ARBA" id="ARBA00005025"/>
    </source>
</evidence>
<dbReference type="GO" id="GO:0005829">
    <property type="term" value="C:cytosol"/>
    <property type="evidence" value="ECO:0007669"/>
    <property type="project" value="TreeGrafter"/>
</dbReference>
<dbReference type="InterPro" id="IPR045865">
    <property type="entry name" value="ACT-like_dom_sf"/>
</dbReference>
<dbReference type="InterPro" id="IPR054480">
    <property type="entry name" value="AHAS_small-like_ACT"/>
</dbReference>
<evidence type="ECO:0000256" key="3">
    <source>
        <dbReference type="ARBA" id="ARBA00006341"/>
    </source>
</evidence>
<dbReference type="Pfam" id="PF10369">
    <property type="entry name" value="ALS_ss_C"/>
    <property type="match status" value="1"/>
</dbReference>
<comment type="similarity">
    <text evidence="3">Belongs to the acetolactate synthase small subunit family.</text>
</comment>
<dbReference type="Pfam" id="PF22629">
    <property type="entry name" value="ACT_AHAS_ss"/>
    <property type="match status" value="1"/>
</dbReference>
<feature type="domain" description="ACT" evidence="6">
    <location>
        <begin position="1"/>
        <end position="57"/>
    </location>
</feature>
<name>A0A382DKQ0_9ZZZZ</name>
<evidence type="ECO:0000313" key="7">
    <source>
        <dbReference type="EMBL" id="SVB38968.1"/>
    </source>
</evidence>
<gene>
    <name evidence="7" type="ORF">METZ01_LOCUS191822</name>
</gene>
<dbReference type="NCBIfam" id="TIGR00119">
    <property type="entry name" value="acolac_sm"/>
    <property type="match status" value="1"/>
</dbReference>
<comment type="pathway">
    <text evidence="2">Amino-acid biosynthesis; L-valine biosynthesis; L-valine from pyruvate: step 1/4.</text>
</comment>
<keyword evidence="4" id="KW-0028">Amino-acid biosynthesis</keyword>
<dbReference type="GO" id="GO:0009097">
    <property type="term" value="P:isoleucine biosynthetic process"/>
    <property type="evidence" value="ECO:0007669"/>
    <property type="project" value="TreeGrafter"/>
</dbReference>
<accession>A0A382DKQ0</accession>
<dbReference type="InterPro" id="IPR027271">
    <property type="entry name" value="Acetolactate_synth/TF_NikR_C"/>
</dbReference>
<evidence type="ECO:0000259" key="6">
    <source>
        <dbReference type="PROSITE" id="PS51671"/>
    </source>
</evidence>
<dbReference type="InterPro" id="IPR002912">
    <property type="entry name" value="ACT_dom"/>
</dbReference>